<keyword evidence="2" id="KW-1185">Reference proteome</keyword>
<sequence>MVGGLLGNLTKLVPAKAKFVPALVILTKASSPPIVFPASSESVFKLLIKDVFSSLDTSSVGDNNHLEDVDDVVPQTAANAAAELVADDNTVDVLAAQWLTIKYLAVEENQVLLCLFHFTSKGAVMTMVIVINPATDMDNKIRLRTSYLGVINRQTLPEYLCTIFLLCRNKVAVSILKTQNLSISKLNSFHYYGIEFQIMKDEASGGLFFSFCNQGDKYFDGRIKQPESQRRISTEFCQVLVFRSF</sequence>
<name>A0A1A9UL47_GLOAU</name>
<dbReference type="AlphaFoldDB" id="A0A1A9UL47"/>
<evidence type="ECO:0000313" key="1">
    <source>
        <dbReference type="EnsemblMetazoa" id="GAUT008010-PA"/>
    </source>
</evidence>
<evidence type="ECO:0000313" key="2">
    <source>
        <dbReference type="Proteomes" id="UP000078200"/>
    </source>
</evidence>
<dbReference type="Proteomes" id="UP000078200">
    <property type="component" value="Unassembled WGS sequence"/>
</dbReference>
<protein>
    <submittedName>
        <fullName evidence="1">Uncharacterized protein</fullName>
    </submittedName>
</protein>
<dbReference type="EnsemblMetazoa" id="GAUT008010-RA">
    <property type="protein sequence ID" value="GAUT008010-PA"/>
    <property type="gene ID" value="GAUT008010"/>
</dbReference>
<organism evidence="1 2">
    <name type="scientific">Glossina austeni</name>
    <name type="common">Savannah tsetse fly</name>
    <dbReference type="NCBI Taxonomy" id="7395"/>
    <lineage>
        <taxon>Eukaryota</taxon>
        <taxon>Metazoa</taxon>
        <taxon>Ecdysozoa</taxon>
        <taxon>Arthropoda</taxon>
        <taxon>Hexapoda</taxon>
        <taxon>Insecta</taxon>
        <taxon>Pterygota</taxon>
        <taxon>Neoptera</taxon>
        <taxon>Endopterygota</taxon>
        <taxon>Diptera</taxon>
        <taxon>Brachycera</taxon>
        <taxon>Muscomorpha</taxon>
        <taxon>Hippoboscoidea</taxon>
        <taxon>Glossinidae</taxon>
        <taxon>Glossina</taxon>
    </lineage>
</organism>
<proteinExistence type="predicted"/>
<reference evidence="1" key="1">
    <citation type="submission" date="2020-05" db="UniProtKB">
        <authorList>
            <consortium name="EnsemblMetazoa"/>
        </authorList>
    </citation>
    <scope>IDENTIFICATION</scope>
    <source>
        <strain evidence="1">TTRI</strain>
    </source>
</reference>
<accession>A0A1A9UL47</accession>
<dbReference type="VEuPathDB" id="VectorBase:GAUT008010"/>